<dbReference type="InterPro" id="IPR029058">
    <property type="entry name" value="AB_hydrolase_fold"/>
</dbReference>
<reference evidence="2 3" key="1">
    <citation type="submission" date="2017-08" db="EMBL/GenBank/DDBJ databases">
        <title>Genome sequences of Ralstonia solanacearum Species Complex (RSSC) isolated from Potato bacterial wilts in Korea.</title>
        <authorList>
            <person name="Cho H."/>
            <person name="Song E.-S."/>
            <person name="Lee Y.K."/>
            <person name="Lee S."/>
            <person name="Lee S.-W."/>
            <person name="Jo A."/>
            <person name="Kim J.-G."/>
            <person name="Hwang I."/>
        </authorList>
    </citation>
    <scope>NUCLEOTIDE SEQUENCE [LARGE SCALE GENOMIC DNA]</scope>
    <source>
        <strain evidence="2 3">T98</strain>
        <plasmid evidence="2 3">unnamed</plasmid>
    </source>
</reference>
<protein>
    <submittedName>
        <fullName evidence="2">Alpha/beta hydrolase</fullName>
    </submittedName>
</protein>
<evidence type="ECO:0000313" key="2">
    <source>
        <dbReference type="EMBL" id="AXV84464.1"/>
    </source>
</evidence>
<dbReference type="PANTHER" id="PTHR43194:SF2">
    <property type="entry name" value="PEROXISOMAL MEMBRANE PROTEIN LPX1"/>
    <property type="match status" value="1"/>
</dbReference>
<proteinExistence type="predicted"/>
<keyword evidence="2" id="KW-0378">Hydrolase</keyword>
<evidence type="ECO:0000256" key="1">
    <source>
        <dbReference type="SAM" id="SignalP"/>
    </source>
</evidence>
<accession>A0AAD0SBT2</accession>
<name>A0AAD0SBT2_RALSL</name>
<dbReference type="SUPFAM" id="SSF53474">
    <property type="entry name" value="alpha/beta-Hydrolases"/>
    <property type="match status" value="1"/>
</dbReference>
<gene>
    <name evidence="2" type="ORF">CJO77_23570</name>
</gene>
<dbReference type="Proteomes" id="UP000261758">
    <property type="component" value="Plasmid unnamed"/>
</dbReference>
<feature type="signal peptide" evidence="1">
    <location>
        <begin position="1"/>
        <end position="23"/>
    </location>
</feature>
<dbReference type="EMBL" id="CP022760">
    <property type="protein sequence ID" value="AXV84464.1"/>
    <property type="molecule type" value="Genomic_DNA"/>
</dbReference>
<dbReference type="AlphaFoldDB" id="A0AAD0SBT2"/>
<geneLocation type="plasmid" evidence="2 3">
    <name>unnamed</name>
</geneLocation>
<dbReference type="GO" id="GO:0016787">
    <property type="term" value="F:hydrolase activity"/>
    <property type="evidence" value="ECO:0007669"/>
    <property type="project" value="UniProtKB-KW"/>
</dbReference>
<dbReference type="Gene3D" id="3.40.50.1820">
    <property type="entry name" value="alpha/beta hydrolase"/>
    <property type="match status" value="1"/>
</dbReference>
<dbReference type="CDD" id="cd12810">
    <property type="entry name" value="Esterase_713_like-3"/>
    <property type="match status" value="1"/>
</dbReference>
<feature type="chain" id="PRO_5042150281" evidence="1">
    <location>
        <begin position="24"/>
        <end position="360"/>
    </location>
</feature>
<dbReference type="InterPro" id="IPR050228">
    <property type="entry name" value="Carboxylesterase_BioH"/>
</dbReference>
<keyword evidence="2" id="KW-0614">Plasmid</keyword>
<sequence length="360" mass="39159">MIRNLRPLLASLLTCAATFSTSAAPRATEASAPIALQAQGSFAVGGTIVQSPGTYELGKAGPDGQTLHGDHARVVYQIPVNPRKLPLVMWHGFGEFSKTWETTPDGREGFQTIFLRRRFPVYLVDQPRRGGAGRSTVAAQITAEPDEQRWFNVFRLGVWPNLYPGVQFSKNPEALNQFFRQMVPDTGPLDNQLAVDAVSALFGRIGPGILVTHSYSGGLGWQAVMQNPAIRAVVSFEPGSGFVFPGGEVPATMPSLTGPLAAVAVTMTQFKALTQIPIVLYYGDNIPTEPSANPGLDNWRVRLAMAKLWVEAINRHGGDATLVHLPEVGVRGNTHFPFSDLNNLQVADQMQEFLSNRRLD</sequence>
<evidence type="ECO:0000313" key="3">
    <source>
        <dbReference type="Proteomes" id="UP000261758"/>
    </source>
</evidence>
<keyword evidence="1" id="KW-0732">Signal</keyword>
<organism evidence="2 3">
    <name type="scientific">Ralstonia solanacearum</name>
    <name type="common">Pseudomonas solanacearum</name>
    <dbReference type="NCBI Taxonomy" id="305"/>
    <lineage>
        <taxon>Bacteria</taxon>
        <taxon>Pseudomonadati</taxon>
        <taxon>Pseudomonadota</taxon>
        <taxon>Betaproteobacteria</taxon>
        <taxon>Burkholderiales</taxon>
        <taxon>Burkholderiaceae</taxon>
        <taxon>Ralstonia</taxon>
        <taxon>Ralstonia solanacearum species complex</taxon>
    </lineage>
</organism>
<dbReference type="RefSeq" id="WP_118870783.1">
    <property type="nucleotide sequence ID" value="NZ_CP022760.1"/>
</dbReference>
<dbReference type="PANTHER" id="PTHR43194">
    <property type="entry name" value="HYDROLASE ALPHA/BETA FOLD FAMILY"/>
    <property type="match status" value="1"/>
</dbReference>